<feature type="coiled-coil region" evidence="1">
    <location>
        <begin position="81"/>
        <end position="115"/>
    </location>
</feature>
<evidence type="ECO:0000256" key="2">
    <source>
        <dbReference type="SAM" id="MobiDB-lite"/>
    </source>
</evidence>
<feature type="compositionally biased region" description="Low complexity" evidence="2">
    <location>
        <begin position="355"/>
        <end position="370"/>
    </location>
</feature>
<dbReference type="AlphaFoldDB" id="A0A8J2LBQ1"/>
<comment type="caution">
    <text evidence="3">The sequence shown here is derived from an EMBL/GenBank/DDBJ whole genome shotgun (WGS) entry which is preliminary data.</text>
</comment>
<sequence length="402" mass="44781">MSCGNSDIDGVPLHLNRKYYPIPRAKFKDIEFRIPQDALDVEYDFKGERQALLSCEHYEKEKKEKGARDEELRRRMEQKAKASAEAAAERAAALVREYEEELAKQTRISREILANHVVQEAVEAPDETIRTGSTSYDGSSTPAVIRSENSNPPESTSYPRVIQPEPVKAPASGNYPHVIQPESFKPTESASYPQIIQPEPLKPYHPSRYSTPSVRTPAASINLSDFESDTANPFDNVELKSINDMAVLATVLQNNVSCSVPHNFNHNGEQHRATTVSTNINVNSVNGAVHQPMPYYSSYLSQNSNSYNPHQWTPTSHNPFYSQYTTTMVTAGTTVGTSASSNSIPIQHPATSSMPITRPQPTQQNNTTPYPTSVISPIKLNHDLRIQIGNFLELLIELLVFI</sequence>
<reference evidence="3" key="1">
    <citation type="submission" date="2021-06" db="EMBL/GenBank/DDBJ databases">
        <authorList>
            <person name="Hodson N. C."/>
            <person name="Mongue J. A."/>
            <person name="Jaron S. K."/>
        </authorList>
    </citation>
    <scope>NUCLEOTIDE SEQUENCE</scope>
</reference>
<keyword evidence="1" id="KW-0175">Coiled coil</keyword>
<feature type="region of interest" description="Disordered" evidence="2">
    <location>
        <begin position="124"/>
        <end position="189"/>
    </location>
</feature>
<name>A0A8J2LBQ1_9HEXA</name>
<organism evidence="3 4">
    <name type="scientific">Allacma fusca</name>
    <dbReference type="NCBI Taxonomy" id="39272"/>
    <lineage>
        <taxon>Eukaryota</taxon>
        <taxon>Metazoa</taxon>
        <taxon>Ecdysozoa</taxon>
        <taxon>Arthropoda</taxon>
        <taxon>Hexapoda</taxon>
        <taxon>Collembola</taxon>
        <taxon>Symphypleona</taxon>
        <taxon>Sminthuridae</taxon>
        <taxon>Allacma</taxon>
    </lineage>
</organism>
<accession>A0A8J2LBQ1</accession>
<evidence type="ECO:0000313" key="3">
    <source>
        <dbReference type="EMBL" id="CAG7819378.1"/>
    </source>
</evidence>
<feature type="compositionally biased region" description="Polar residues" evidence="2">
    <location>
        <begin position="341"/>
        <end position="354"/>
    </location>
</feature>
<feature type="region of interest" description="Disordered" evidence="2">
    <location>
        <begin position="336"/>
        <end position="370"/>
    </location>
</feature>
<dbReference type="OrthoDB" id="2018023at2759"/>
<dbReference type="Proteomes" id="UP000708208">
    <property type="component" value="Unassembled WGS sequence"/>
</dbReference>
<gene>
    <name evidence="3" type="ORF">AFUS01_LOCUS29834</name>
</gene>
<evidence type="ECO:0000256" key="1">
    <source>
        <dbReference type="SAM" id="Coils"/>
    </source>
</evidence>
<feature type="compositionally biased region" description="Polar residues" evidence="2">
    <location>
        <begin position="130"/>
        <end position="158"/>
    </location>
</feature>
<evidence type="ECO:0000313" key="4">
    <source>
        <dbReference type="Proteomes" id="UP000708208"/>
    </source>
</evidence>
<dbReference type="EMBL" id="CAJVCH010448404">
    <property type="protein sequence ID" value="CAG7819378.1"/>
    <property type="molecule type" value="Genomic_DNA"/>
</dbReference>
<keyword evidence="4" id="KW-1185">Reference proteome</keyword>
<proteinExistence type="predicted"/>
<protein>
    <submittedName>
        <fullName evidence="3">Uncharacterized protein</fullName>
    </submittedName>
</protein>